<dbReference type="EMBL" id="SLXT01000001">
    <property type="protein sequence ID" value="TCP68961.1"/>
    <property type="molecule type" value="Genomic_DNA"/>
</dbReference>
<organism evidence="2 3">
    <name type="scientific">Heliophilum fasciatum</name>
    <dbReference type="NCBI Taxonomy" id="35700"/>
    <lineage>
        <taxon>Bacteria</taxon>
        <taxon>Bacillati</taxon>
        <taxon>Bacillota</taxon>
        <taxon>Clostridia</taxon>
        <taxon>Eubacteriales</taxon>
        <taxon>Heliobacteriaceae</taxon>
        <taxon>Heliophilum</taxon>
    </lineage>
</organism>
<gene>
    <name evidence="2" type="ORF">EDD73_101127</name>
</gene>
<keyword evidence="3" id="KW-1185">Reference proteome</keyword>
<accession>A0A4R2S965</accession>
<dbReference type="InterPro" id="IPR027056">
    <property type="entry name" value="Gluconate_2DH_su3"/>
</dbReference>
<dbReference type="Pfam" id="PF13618">
    <property type="entry name" value="Gluconate_2-dh3"/>
    <property type="match status" value="1"/>
</dbReference>
<dbReference type="AlphaFoldDB" id="A0A4R2S965"/>
<evidence type="ECO:0000313" key="3">
    <source>
        <dbReference type="Proteomes" id="UP000294813"/>
    </source>
</evidence>
<name>A0A4R2S965_9FIRM</name>
<protein>
    <submittedName>
        <fullName evidence="2">Gluconate 2-dehydrogenase subunit 3-like protein</fullName>
    </submittedName>
</protein>
<feature type="region of interest" description="Disordered" evidence="1">
    <location>
        <begin position="198"/>
        <end position="223"/>
    </location>
</feature>
<evidence type="ECO:0000256" key="1">
    <source>
        <dbReference type="SAM" id="MobiDB-lite"/>
    </source>
</evidence>
<dbReference type="Proteomes" id="UP000294813">
    <property type="component" value="Unassembled WGS sequence"/>
</dbReference>
<reference evidence="2 3" key="1">
    <citation type="submission" date="2019-03" db="EMBL/GenBank/DDBJ databases">
        <title>Genomic Encyclopedia of Type Strains, Phase IV (KMG-IV): sequencing the most valuable type-strain genomes for metagenomic binning, comparative biology and taxonomic classification.</title>
        <authorList>
            <person name="Goeker M."/>
        </authorList>
    </citation>
    <scope>NUCLEOTIDE SEQUENCE [LARGE SCALE GENOMIC DNA]</scope>
    <source>
        <strain evidence="2 3">DSM 11170</strain>
    </source>
</reference>
<dbReference type="RefSeq" id="WP_165876229.1">
    <property type="nucleotide sequence ID" value="NZ_JAOQNU010000001.1"/>
</dbReference>
<sequence>MNSMYPGYDVMAEQAHWDERTRRIVADRLVKPSEPRFFTSTEFTCIQVLIGALVGDADEGRLLRVAGQLDEHLAKRRGQGYHPTHLPDEEVLWRYGLGELERTAVAEYGRSFVALTPLERDNLLLQVQQGTVTWATVPAKDFFQHALLSAVDFFFSQPDIWSEIGFGGPAYPRGYYRLESGLKDPWEPVLNTEQMQKRRGAGLGPSSMPDDPVHGVAVGEAGE</sequence>
<comment type="caution">
    <text evidence="2">The sequence shown here is derived from an EMBL/GenBank/DDBJ whole genome shotgun (WGS) entry which is preliminary data.</text>
</comment>
<proteinExistence type="predicted"/>
<evidence type="ECO:0000313" key="2">
    <source>
        <dbReference type="EMBL" id="TCP68961.1"/>
    </source>
</evidence>